<evidence type="ECO:0000313" key="2">
    <source>
        <dbReference type="EMBL" id="AIC10345.1"/>
    </source>
</evidence>
<evidence type="ECO:0000313" key="3">
    <source>
        <dbReference type="Proteomes" id="UP000027215"/>
    </source>
</evidence>
<dbReference type="HOGENOM" id="CLU_139692_1_0_6"/>
<dbReference type="EMBL" id="CP006696">
    <property type="protein sequence ID" value="AIC10345.1"/>
    <property type="molecule type" value="Genomic_DNA"/>
</dbReference>
<feature type="signal peptide" evidence="1">
    <location>
        <begin position="1"/>
        <end position="22"/>
    </location>
</feature>
<gene>
    <name evidence="2" type="ORF">D934_09685</name>
</gene>
<sequence>MKRITFFCPLLLSLLPVSSAIALPFPLPLNKQSEIIKALDHGLPVSFSIDLSYCTPEVGTLPSSTRGGSPIEGYRLTNDVLSFAEAKLVVEQTTGKPIQQVMRYSVYKNGNVHFEAYLYDVPTFVQKSKFSYNCSINSGVNFYLN</sequence>
<dbReference type="Proteomes" id="UP000027215">
    <property type="component" value="Chromosome"/>
</dbReference>
<dbReference type="AlphaFoldDB" id="A0A060H4V4"/>
<name>A0A060H4V4_XYLFS</name>
<dbReference type="RefSeq" id="WP_004572855.1">
    <property type="nucleotide sequence ID" value="NZ_CP006696.1"/>
</dbReference>
<reference evidence="2 3" key="1">
    <citation type="submission" date="2013-08" db="EMBL/GenBank/DDBJ databases">
        <authorList>
            <person name="Stouthamer R."/>
            <person name="Nunney L."/>
        </authorList>
    </citation>
    <scope>NUCLEOTIDE SEQUENCE [LARGE SCALE GENOMIC DNA]</scope>
    <source>
        <strain evidence="3">ann-1</strain>
    </source>
</reference>
<evidence type="ECO:0000256" key="1">
    <source>
        <dbReference type="SAM" id="SignalP"/>
    </source>
</evidence>
<proteinExistence type="predicted"/>
<feature type="chain" id="PRO_5001586282" evidence="1">
    <location>
        <begin position="23"/>
        <end position="145"/>
    </location>
</feature>
<dbReference type="Pfam" id="PF06903">
    <property type="entry name" value="VirK"/>
    <property type="match status" value="1"/>
</dbReference>
<dbReference type="KEGG" id="xfs:D934_09685"/>
<organism evidence="2 3">
    <name type="scientific">Xylella fastidiosa subsp. sandyi Ann-1</name>
    <dbReference type="NCBI Taxonomy" id="155920"/>
    <lineage>
        <taxon>Bacteria</taxon>
        <taxon>Pseudomonadati</taxon>
        <taxon>Pseudomonadota</taxon>
        <taxon>Gammaproteobacteria</taxon>
        <taxon>Lysobacterales</taxon>
        <taxon>Lysobacteraceae</taxon>
        <taxon>Xylella</taxon>
    </lineage>
</organism>
<keyword evidence="1" id="KW-0732">Signal</keyword>
<dbReference type="InterPro" id="IPR010694">
    <property type="entry name" value="Uncharacterised_VirK"/>
</dbReference>
<protein>
    <submittedName>
        <fullName evidence="2">VirK protein</fullName>
    </submittedName>
</protein>
<dbReference type="PATRIC" id="fig|155920.8.peg.2260"/>
<accession>A0A060H4V4</accession>
<dbReference type="GeneID" id="93904641"/>